<feature type="transmembrane region" description="Helical" evidence="1">
    <location>
        <begin position="311"/>
        <end position="332"/>
    </location>
</feature>
<dbReference type="Gene3D" id="3.20.20.190">
    <property type="entry name" value="Phosphatidylinositol (PI) phosphodiesterase"/>
    <property type="match status" value="1"/>
</dbReference>
<reference evidence="3 4" key="1">
    <citation type="submission" date="2023-03" db="EMBL/GenBank/DDBJ databases">
        <title>Bacillus Genome Sequencing.</title>
        <authorList>
            <person name="Dunlap C."/>
        </authorList>
    </citation>
    <scope>NUCLEOTIDE SEQUENCE [LARGE SCALE GENOMIC DNA]</scope>
    <source>
        <strain evidence="3 4">B-59205</strain>
    </source>
</reference>
<accession>A0AAW9NJ52</accession>
<dbReference type="EMBL" id="JARSFG010000003">
    <property type="protein sequence ID" value="MEC1177465.1"/>
    <property type="molecule type" value="Genomic_DNA"/>
</dbReference>
<dbReference type="Pfam" id="PF10110">
    <property type="entry name" value="GPDPase_memb"/>
    <property type="match status" value="1"/>
</dbReference>
<feature type="transmembrane region" description="Helical" evidence="1">
    <location>
        <begin position="217"/>
        <end position="247"/>
    </location>
</feature>
<dbReference type="PROSITE" id="PS51704">
    <property type="entry name" value="GP_PDE"/>
    <property type="match status" value="1"/>
</dbReference>
<feature type="transmembrane region" description="Helical" evidence="1">
    <location>
        <begin position="119"/>
        <end position="141"/>
    </location>
</feature>
<evidence type="ECO:0000313" key="3">
    <source>
        <dbReference type="EMBL" id="MEC1177465.1"/>
    </source>
</evidence>
<dbReference type="PANTHER" id="PTHR46211:SF8">
    <property type="entry name" value="PHOSPHODIESTERASE"/>
    <property type="match status" value="1"/>
</dbReference>
<keyword evidence="1" id="KW-0472">Membrane</keyword>
<dbReference type="PANTHER" id="PTHR46211">
    <property type="entry name" value="GLYCEROPHOSPHORYL DIESTER PHOSPHODIESTERASE"/>
    <property type="match status" value="1"/>
</dbReference>
<dbReference type="InterPro" id="IPR018476">
    <property type="entry name" value="GlyceroP-diester-Pdiesterase_M"/>
</dbReference>
<dbReference type="AlphaFoldDB" id="A0AAW9NJ52"/>
<feature type="transmembrane region" description="Helical" evidence="1">
    <location>
        <begin position="171"/>
        <end position="196"/>
    </location>
</feature>
<gene>
    <name evidence="3" type="ORF">P9B03_03130</name>
</gene>
<dbReference type="GO" id="GO:0006629">
    <property type="term" value="P:lipid metabolic process"/>
    <property type="evidence" value="ECO:0007669"/>
    <property type="project" value="InterPro"/>
</dbReference>
<dbReference type="InterPro" id="IPR030395">
    <property type="entry name" value="GP_PDE_dom"/>
</dbReference>
<organism evidence="3 4">
    <name type="scientific">Metasolibacillus meyeri</name>
    <dbReference type="NCBI Taxonomy" id="1071052"/>
    <lineage>
        <taxon>Bacteria</taxon>
        <taxon>Bacillati</taxon>
        <taxon>Bacillota</taxon>
        <taxon>Bacilli</taxon>
        <taxon>Bacillales</taxon>
        <taxon>Caryophanaceae</taxon>
        <taxon>Metasolibacillus</taxon>
    </lineage>
</organism>
<dbReference type="Pfam" id="PF03009">
    <property type="entry name" value="GDPD"/>
    <property type="match status" value="1"/>
</dbReference>
<keyword evidence="1" id="KW-1133">Transmembrane helix</keyword>
<feature type="transmembrane region" description="Helical" evidence="1">
    <location>
        <begin position="267"/>
        <end position="290"/>
    </location>
</feature>
<protein>
    <submittedName>
        <fullName evidence="3">Glycerophosphodiester phosphodiesterase</fullName>
    </submittedName>
</protein>
<dbReference type="GO" id="GO:0008081">
    <property type="term" value="F:phosphoric diester hydrolase activity"/>
    <property type="evidence" value="ECO:0007669"/>
    <property type="project" value="InterPro"/>
</dbReference>
<dbReference type="InterPro" id="IPR017946">
    <property type="entry name" value="PLC-like_Pdiesterase_TIM-brl"/>
</dbReference>
<feature type="transmembrane region" description="Helical" evidence="1">
    <location>
        <begin position="65"/>
        <end position="98"/>
    </location>
</feature>
<evidence type="ECO:0000313" key="4">
    <source>
        <dbReference type="Proteomes" id="UP001344888"/>
    </source>
</evidence>
<keyword evidence="1" id="KW-0812">Transmembrane</keyword>
<sequence>MERIFRITRLVFRNIYTYRVDYIRVFLAIRLFQLLIALPLISLLVTATLHLLKIDSITEENIVQLLAHPLFLVVLTLIILIVLLFIYYEMGMLILLAYHQQRGISYTLEQLWRRLNQKVVYFISFETGLLFLYLVLVLPLISSILPSAITQNLSIPAFIVDELMTSTRGRLLYIIGMALLFVIGLRFILTMPYFTVYQWTTISQAVKMSWRFSKRRLFELVAMLGLILVLHISLTVILLTLTFIPLFVIERVMPAWALVTAAFTLTFAQGLLLFLFTLLQAVFSQLVVLVAFRLTHQPPVKLHNESFRETIMHWTIICTIFVYFLISAVQIINLEKTLYEPTTKIIAHRGFMEQGVENTMSSLVASAEAGAEMVEIDIQQTKDGQFVVFHDATLSRMAGRKEVVSEMTLEELTNVTVRAGKLSDKIPSLEEMLQKSEELKIQLLIEVKPHGRETADYLARLIALLEKYDALETHYVQSLDSSVIWQLNELEPRLKVGLVFALYIGRIPPIEADFIAMQQDVASGRLMEQVKNSEMELFVWTVNTERDMQYFLEHGVDGLITNHPDKAASSRTMLSNETYFLKRIYNKLTILF</sequence>
<dbReference type="CDD" id="cd08579">
    <property type="entry name" value="GDPD_memb_like"/>
    <property type="match status" value="1"/>
</dbReference>
<proteinExistence type="predicted"/>
<name>A0AAW9NJ52_9BACL</name>
<dbReference type="SUPFAM" id="SSF51695">
    <property type="entry name" value="PLC-like phosphodiesterases"/>
    <property type="match status" value="1"/>
</dbReference>
<feature type="domain" description="GP-PDE" evidence="2">
    <location>
        <begin position="343"/>
        <end position="571"/>
    </location>
</feature>
<evidence type="ECO:0000259" key="2">
    <source>
        <dbReference type="PROSITE" id="PS51704"/>
    </source>
</evidence>
<dbReference type="RefSeq" id="WP_326121817.1">
    <property type="nucleotide sequence ID" value="NZ_JARSFG010000003.1"/>
</dbReference>
<dbReference type="Proteomes" id="UP001344888">
    <property type="component" value="Unassembled WGS sequence"/>
</dbReference>
<evidence type="ECO:0000256" key="1">
    <source>
        <dbReference type="SAM" id="Phobius"/>
    </source>
</evidence>
<feature type="transmembrane region" description="Helical" evidence="1">
    <location>
        <begin position="21"/>
        <end position="45"/>
    </location>
</feature>
<comment type="caution">
    <text evidence="3">The sequence shown here is derived from an EMBL/GenBank/DDBJ whole genome shotgun (WGS) entry which is preliminary data.</text>
</comment>
<keyword evidence="4" id="KW-1185">Reference proteome</keyword>